<dbReference type="InterPro" id="IPR033479">
    <property type="entry name" value="dCache_1"/>
</dbReference>
<dbReference type="PROSITE" id="PS50885">
    <property type="entry name" value="HAMP"/>
    <property type="match status" value="2"/>
</dbReference>
<comment type="subcellular location">
    <subcellularLocation>
        <location evidence="1">Cell membrane</location>
        <topology evidence="1">Multi-pass membrane protein</topology>
    </subcellularLocation>
</comment>
<comment type="caution">
    <text evidence="14">The sequence shown here is derived from an EMBL/GenBank/DDBJ whole genome shotgun (WGS) entry which is preliminary data.</text>
</comment>
<keyword evidence="11" id="KW-0732">Signal</keyword>
<accession>A0ABW5QIS4</accession>
<keyword evidence="15" id="KW-1185">Reference proteome</keyword>
<feature type="region of interest" description="Disordered" evidence="9">
    <location>
        <begin position="585"/>
        <end position="605"/>
    </location>
</feature>
<dbReference type="SMART" id="SM00283">
    <property type="entry name" value="MA"/>
    <property type="match status" value="1"/>
</dbReference>
<keyword evidence="2" id="KW-1003">Cell membrane</keyword>
<keyword evidence="3" id="KW-0488">Methylation</keyword>
<gene>
    <name evidence="14" type="ORF">ACFSX5_07350</name>
</gene>
<evidence type="ECO:0000256" key="4">
    <source>
        <dbReference type="ARBA" id="ARBA00022692"/>
    </source>
</evidence>
<dbReference type="SUPFAM" id="SSF58104">
    <property type="entry name" value="Methyl-accepting chemotaxis protein (MCP) signaling domain"/>
    <property type="match status" value="1"/>
</dbReference>
<evidence type="ECO:0000256" key="3">
    <source>
        <dbReference type="ARBA" id="ARBA00022481"/>
    </source>
</evidence>
<evidence type="ECO:0000256" key="9">
    <source>
        <dbReference type="SAM" id="MobiDB-lite"/>
    </source>
</evidence>
<feature type="domain" description="HAMP" evidence="13">
    <location>
        <begin position="443"/>
        <end position="489"/>
    </location>
</feature>
<keyword evidence="5 10" id="KW-1133">Transmembrane helix</keyword>
<dbReference type="CDD" id="cd06225">
    <property type="entry name" value="HAMP"/>
    <property type="match status" value="1"/>
</dbReference>
<dbReference type="InterPro" id="IPR051310">
    <property type="entry name" value="MCP_chemotaxis"/>
</dbReference>
<evidence type="ECO:0000256" key="7">
    <source>
        <dbReference type="ARBA" id="ARBA00029447"/>
    </source>
</evidence>
<keyword evidence="8" id="KW-0807">Transducer</keyword>
<evidence type="ECO:0000256" key="6">
    <source>
        <dbReference type="ARBA" id="ARBA00023136"/>
    </source>
</evidence>
<dbReference type="Gene3D" id="1.10.8.500">
    <property type="entry name" value="HAMP domain in histidine kinase"/>
    <property type="match status" value="1"/>
</dbReference>
<protein>
    <submittedName>
        <fullName evidence="14">Methyl-accepting chemotaxis protein</fullName>
    </submittedName>
</protein>
<feature type="domain" description="HAMP" evidence="13">
    <location>
        <begin position="366"/>
        <end position="419"/>
    </location>
</feature>
<dbReference type="InterPro" id="IPR004089">
    <property type="entry name" value="MCPsignal_dom"/>
</dbReference>
<dbReference type="Pfam" id="PF00672">
    <property type="entry name" value="HAMP"/>
    <property type="match status" value="1"/>
</dbReference>
<evidence type="ECO:0000256" key="1">
    <source>
        <dbReference type="ARBA" id="ARBA00004651"/>
    </source>
</evidence>
<dbReference type="SMART" id="SM00304">
    <property type="entry name" value="HAMP"/>
    <property type="match status" value="2"/>
</dbReference>
<evidence type="ECO:0000256" key="8">
    <source>
        <dbReference type="PROSITE-ProRule" id="PRU00284"/>
    </source>
</evidence>
<evidence type="ECO:0000313" key="14">
    <source>
        <dbReference type="EMBL" id="MFD2647602.1"/>
    </source>
</evidence>
<dbReference type="PRINTS" id="PR00260">
    <property type="entry name" value="CHEMTRNSDUCR"/>
</dbReference>
<keyword evidence="4 10" id="KW-0812">Transmembrane</keyword>
<dbReference type="RefSeq" id="WP_386832624.1">
    <property type="nucleotide sequence ID" value="NZ_JBHUNP010000001.1"/>
</dbReference>
<evidence type="ECO:0000256" key="5">
    <source>
        <dbReference type="ARBA" id="ARBA00022989"/>
    </source>
</evidence>
<evidence type="ECO:0000259" key="12">
    <source>
        <dbReference type="PROSITE" id="PS50111"/>
    </source>
</evidence>
<sequence>MTKLKLAFKLPAIVVALVLLTGASLAVAAYFAGTSIVTGQTEQRLSSAASNAHTALDAYLKEVSADLSLFAARSEVVAAIDTFSGALYSLKGQGNPTEILQQAYITDNPNPAGERLLLDTSDKVPVYDLHHRTLNADFRALLQTRGYYDIFLFDYQGMNVYTVAKEPDFATGFAEGAGPWADTDLGRIVRAALAAEPGQVFLSDFAPYGPSNGAPASFIAQPVFQQGMLVGVLAFQLPAERIGTVLARTRGLGESGEIYLVGADGLARTDSPLTEGNDVLTLSLDSEVVRAAISGAPGMGLMPHIDGQSYVVAAEPLSFGGVSWSVVALESVADITAPIDGLRTMLIAIGGVLLALAGLSAILFARSITRPVTHLTTAMTEIAADRLDVGVPGLERVDELGDMAAAVEVFRQNGLRMAELRRAEQGMHAERAGQVAMVEALQRDIGRVAAAARAGDFTGRVDTNLPDPELRRLGEDVNGLVATVERGLGETSTVLAALAQAQLDLRVTGEYQGAFARLKDDTNSVAEQFTGIVGRLRATSSALRTATGEILAGANDLSDRTTRQAATLEETGAAIEQLSRTVADNAAGAEHASRNASAVSEEAQAGGSVMEEATAAMGRISQSSARISDIIGMIDDIAFQTNLLALNASVEAARAGDAGKGFAVVAVEVRRLAQSAANASSEVKALIEASSKEVTTGTRLVTGAAQRLQTVQQGIRANAEALLAIARQSRDQAAAFGEVTTAVRTLDEMTQHNAALVEQTNAAIEQTEAQARELDEVVAIFRTGEAAVAAAAPGRGDARHVQPVPRFRTAGNAAISADWNEF</sequence>
<feature type="chain" id="PRO_5046323126" evidence="11">
    <location>
        <begin position="29"/>
        <end position="822"/>
    </location>
</feature>
<dbReference type="Pfam" id="PF00015">
    <property type="entry name" value="MCPsignal"/>
    <property type="match status" value="1"/>
</dbReference>
<dbReference type="Proteomes" id="UP001597521">
    <property type="component" value="Unassembled WGS sequence"/>
</dbReference>
<feature type="domain" description="Methyl-accepting transducer" evidence="12">
    <location>
        <begin position="539"/>
        <end position="768"/>
    </location>
</feature>
<reference evidence="15" key="1">
    <citation type="journal article" date="2019" name="Int. J. Syst. Evol. Microbiol.">
        <title>The Global Catalogue of Microorganisms (GCM) 10K type strain sequencing project: providing services to taxonomists for standard genome sequencing and annotation.</title>
        <authorList>
            <consortium name="The Broad Institute Genomics Platform"/>
            <consortium name="The Broad Institute Genome Sequencing Center for Infectious Disease"/>
            <person name="Wu L."/>
            <person name="Ma J."/>
        </authorList>
    </citation>
    <scope>NUCLEOTIDE SEQUENCE [LARGE SCALE GENOMIC DNA]</scope>
    <source>
        <strain evidence="15">CCM 7427</strain>
    </source>
</reference>
<feature type="signal peptide" evidence="11">
    <location>
        <begin position="1"/>
        <end position="28"/>
    </location>
</feature>
<dbReference type="PANTHER" id="PTHR43531:SF14">
    <property type="entry name" value="METHYL-ACCEPTING CHEMOTAXIS PROTEIN I-RELATED"/>
    <property type="match status" value="1"/>
</dbReference>
<evidence type="ECO:0000256" key="11">
    <source>
        <dbReference type="SAM" id="SignalP"/>
    </source>
</evidence>
<evidence type="ECO:0000259" key="13">
    <source>
        <dbReference type="PROSITE" id="PS50885"/>
    </source>
</evidence>
<dbReference type="Pfam" id="PF02743">
    <property type="entry name" value="dCache_1"/>
    <property type="match status" value="1"/>
</dbReference>
<dbReference type="SUPFAM" id="SSF158472">
    <property type="entry name" value="HAMP domain-like"/>
    <property type="match status" value="1"/>
</dbReference>
<dbReference type="InterPro" id="IPR004090">
    <property type="entry name" value="Chemotax_Me-accpt_rcpt"/>
</dbReference>
<proteinExistence type="inferred from homology"/>
<dbReference type="InterPro" id="IPR003660">
    <property type="entry name" value="HAMP_dom"/>
</dbReference>
<name>A0ABW5QIS4_9HYPH</name>
<dbReference type="Gene3D" id="3.30.450.20">
    <property type="entry name" value="PAS domain"/>
    <property type="match status" value="1"/>
</dbReference>
<dbReference type="PROSITE" id="PS50111">
    <property type="entry name" value="CHEMOTAXIS_TRANSDUC_2"/>
    <property type="match status" value="1"/>
</dbReference>
<evidence type="ECO:0000313" key="15">
    <source>
        <dbReference type="Proteomes" id="UP001597521"/>
    </source>
</evidence>
<dbReference type="EMBL" id="JBHUNP010000001">
    <property type="protein sequence ID" value="MFD2647602.1"/>
    <property type="molecule type" value="Genomic_DNA"/>
</dbReference>
<evidence type="ECO:0000256" key="2">
    <source>
        <dbReference type="ARBA" id="ARBA00022475"/>
    </source>
</evidence>
<dbReference type="CDD" id="cd11386">
    <property type="entry name" value="MCP_signal"/>
    <property type="match status" value="1"/>
</dbReference>
<organism evidence="14 15">
    <name type="scientific">Devosia albogilva</name>
    <dbReference type="NCBI Taxonomy" id="429726"/>
    <lineage>
        <taxon>Bacteria</taxon>
        <taxon>Pseudomonadati</taxon>
        <taxon>Pseudomonadota</taxon>
        <taxon>Alphaproteobacteria</taxon>
        <taxon>Hyphomicrobiales</taxon>
        <taxon>Devosiaceae</taxon>
        <taxon>Devosia</taxon>
    </lineage>
</organism>
<evidence type="ECO:0000256" key="10">
    <source>
        <dbReference type="SAM" id="Phobius"/>
    </source>
</evidence>
<dbReference type="PANTHER" id="PTHR43531">
    <property type="entry name" value="PROTEIN ICFG"/>
    <property type="match status" value="1"/>
</dbReference>
<feature type="transmembrane region" description="Helical" evidence="10">
    <location>
        <begin position="345"/>
        <end position="365"/>
    </location>
</feature>
<dbReference type="Gene3D" id="1.10.287.950">
    <property type="entry name" value="Methyl-accepting chemotaxis protein"/>
    <property type="match status" value="1"/>
</dbReference>
<dbReference type="CDD" id="cd18774">
    <property type="entry name" value="PDC2_HK_sensor"/>
    <property type="match status" value="1"/>
</dbReference>
<keyword evidence="6 10" id="KW-0472">Membrane</keyword>
<comment type="similarity">
    <text evidence="7">Belongs to the methyl-accepting chemotaxis (MCP) protein family.</text>
</comment>